<feature type="region of interest" description="Disordered" evidence="23">
    <location>
        <begin position="102"/>
        <end position="135"/>
    </location>
</feature>
<comment type="subcellular location">
    <subcellularLocation>
        <location evidence="2">Cytoplasm</location>
    </subcellularLocation>
    <subcellularLocation>
        <location evidence="1">Nucleus</location>
        <location evidence="1">Cajal body</location>
    </subcellularLocation>
    <subcellularLocation>
        <location evidence="3">Nucleus</location>
        <location evidence="3">Nucleolus</location>
    </subcellularLocation>
</comment>
<dbReference type="Proteomes" id="UP000225706">
    <property type="component" value="Unassembled WGS sequence"/>
</dbReference>
<feature type="region of interest" description="Disordered" evidence="23">
    <location>
        <begin position="810"/>
        <end position="873"/>
    </location>
</feature>
<keyword evidence="8" id="KW-0808">Transferase</keyword>
<dbReference type="PANTHER" id="PTHR14741:SF32">
    <property type="entry name" value="TRIMETHYLGUANOSINE SYNTHASE"/>
    <property type="match status" value="1"/>
</dbReference>
<evidence type="ECO:0000256" key="16">
    <source>
        <dbReference type="ARBA" id="ARBA00048763"/>
    </source>
</evidence>
<evidence type="ECO:0000256" key="8">
    <source>
        <dbReference type="ARBA" id="ARBA00022679"/>
    </source>
</evidence>
<evidence type="ECO:0000256" key="3">
    <source>
        <dbReference type="ARBA" id="ARBA00004604"/>
    </source>
</evidence>
<keyword evidence="9" id="KW-0949">S-adenosyl-L-methionine</keyword>
<comment type="subunit">
    <text evidence="20">May form homooligomers. Interacts with CREBBP/CBP, EED/WAIT1, EP300/P300, NCOA6/PRIP, PPARBP/PBP and SMN.</text>
</comment>
<evidence type="ECO:0000256" key="11">
    <source>
        <dbReference type="ARBA" id="ARBA00023163"/>
    </source>
</evidence>
<dbReference type="FunFam" id="3.40.50.150:FF:000066">
    <property type="entry name" value="Trimethylguanosine synthase 1"/>
    <property type="match status" value="1"/>
</dbReference>
<dbReference type="GO" id="GO:0071164">
    <property type="term" value="F:RNA cap trimethylguanosine synthase activity"/>
    <property type="evidence" value="ECO:0007669"/>
    <property type="project" value="TreeGrafter"/>
</dbReference>
<dbReference type="SUPFAM" id="SSF53335">
    <property type="entry name" value="S-adenosyl-L-methionine-dependent methyltransferases"/>
    <property type="match status" value="1"/>
</dbReference>
<keyword evidence="5" id="KW-0963">Cytoplasm</keyword>
<feature type="region of interest" description="Disordered" evidence="23">
    <location>
        <begin position="345"/>
        <end position="373"/>
    </location>
</feature>
<evidence type="ECO:0000256" key="14">
    <source>
        <dbReference type="ARBA" id="ARBA00047418"/>
    </source>
</evidence>
<keyword evidence="11" id="KW-0804">Transcription</keyword>
<evidence type="ECO:0000256" key="12">
    <source>
        <dbReference type="ARBA" id="ARBA00023242"/>
    </source>
</evidence>
<dbReference type="GO" id="GO:0015030">
    <property type="term" value="C:Cajal body"/>
    <property type="evidence" value="ECO:0007669"/>
    <property type="project" value="UniProtKB-SubCell"/>
</dbReference>
<accession>A0A2B4S0H4</accession>
<evidence type="ECO:0000256" key="2">
    <source>
        <dbReference type="ARBA" id="ARBA00004496"/>
    </source>
</evidence>
<dbReference type="OrthoDB" id="194443at2759"/>
<comment type="catalytic activity">
    <reaction evidence="17">
        <text>a 5'-end (N(7)-methyl 5'-triphosphoguanosine)-ribonucleoside in snRNA + S-adenosyl-L-methionine = a 5'-end (N(2),N(7)-dimethyl 5'-triphosphoguanosine)-ribonucleoside in snRNA + S-adenosyl-L-homocysteine + H(+)</text>
        <dbReference type="Rhea" id="RHEA:78471"/>
        <dbReference type="Rhea" id="RHEA-COMP:19085"/>
        <dbReference type="Rhea" id="RHEA-COMP:19087"/>
        <dbReference type="ChEBI" id="CHEBI:15378"/>
        <dbReference type="ChEBI" id="CHEBI:57856"/>
        <dbReference type="ChEBI" id="CHEBI:59789"/>
        <dbReference type="ChEBI" id="CHEBI:156461"/>
        <dbReference type="ChEBI" id="CHEBI:172880"/>
    </reaction>
    <physiologicalReaction direction="left-to-right" evidence="17">
        <dbReference type="Rhea" id="RHEA:78472"/>
    </physiologicalReaction>
</comment>
<evidence type="ECO:0000256" key="7">
    <source>
        <dbReference type="ARBA" id="ARBA00022603"/>
    </source>
</evidence>
<evidence type="ECO:0000256" key="21">
    <source>
        <dbReference type="ARBA" id="ARBA00079339"/>
    </source>
</evidence>
<comment type="catalytic activity">
    <reaction evidence="16">
        <text>a 5'-end (N(2),N(7)-dimethyl 5'-triphosphoguanosine)-ribonucleoside in snRNA + S-adenosyl-L-methionine = a 5'-end (N(2),N(2),N(7)-trimethyl 5'-triphosphoguanosine)-ribonucleoside in snRNA + S-adenosyl-L-homocysteine + H(+)</text>
        <dbReference type="Rhea" id="RHEA:78479"/>
        <dbReference type="Rhea" id="RHEA-COMP:19087"/>
        <dbReference type="Rhea" id="RHEA-COMP:19089"/>
        <dbReference type="ChEBI" id="CHEBI:15378"/>
        <dbReference type="ChEBI" id="CHEBI:57856"/>
        <dbReference type="ChEBI" id="CHEBI:59789"/>
        <dbReference type="ChEBI" id="CHEBI:167623"/>
        <dbReference type="ChEBI" id="CHEBI:172880"/>
    </reaction>
    <physiologicalReaction direction="left-to-right" evidence="16">
        <dbReference type="Rhea" id="RHEA:78480"/>
    </physiologicalReaction>
</comment>
<comment type="catalytic activity">
    <reaction evidence="14">
        <text>a 5'-end (N(2),N(7)-dimethyl 5'-triphosphoguanosine)-ribonucleoside in snoRNA + S-adenosyl-L-methionine = a 5'-end (N(2),N(2),N(7)-trimethyl 5'-triphosphoguanosine)-ribonucleoside in snoRNA + S-adenosyl-L-homocysteine + H(+)</text>
        <dbReference type="Rhea" id="RHEA:78507"/>
        <dbReference type="Rhea" id="RHEA-COMP:19088"/>
        <dbReference type="Rhea" id="RHEA-COMP:19090"/>
        <dbReference type="ChEBI" id="CHEBI:15378"/>
        <dbReference type="ChEBI" id="CHEBI:57856"/>
        <dbReference type="ChEBI" id="CHEBI:59789"/>
        <dbReference type="ChEBI" id="CHEBI:167623"/>
        <dbReference type="ChEBI" id="CHEBI:172880"/>
    </reaction>
    <physiologicalReaction direction="left-to-right" evidence="14">
        <dbReference type="Rhea" id="RHEA:78508"/>
    </physiologicalReaction>
</comment>
<dbReference type="Pfam" id="PF09445">
    <property type="entry name" value="Methyltransf_15"/>
    <property type="match status" value="1"/>
</dbReference>
<keyword evidence="6" id="KW-0597">Phosphoprotein</keyword>
<dbReference type="GO" id="GO:0005737">
    <property type="term" value="C:cytoplasm"/>
    <property type="evidence" value="ECO:0007669"/>
    <property type="project" value="UniProtKB-SubCell"/>
</dbReference>
<comment type="catalytic activity">
    <reaction evidence="15">
        <text>a 5'-end (N(7)-methyl 5'-triphosphoguanosine)-ribonucleoside in snoRNA + S-adenosyl-L-methionine = a 5'-end (N(2),N(7)-dimethyl 5'-triphosphoguanosine)-ribonucleoside in snoRNA + S-adenosyl-L-homocysteine + H(+)</text>
        <dbReference type="Rhea" id="RHEA:78475"/>
        <dbReference type="Rhea" id="RHEA-COMP:19086"/>
        <dbReference type="Rhea" id="RHEA-COMP:19088"/>
        <dbReference type="ChEBI" id="CHEBI:15378"/>
        <dbReference type="ChEBI" id="CHEBI:57856"/>
        <dbReference type="ChEBI" id="CHEBI:59789"/>
        <dbReference type="ChEBI" id="CHEBI:156461"/>
        <dbReference type="ChEBI" id="CHEBI:172880"/>
    </reaction>
    <physiologicalReaction direction="left-to-right" evidence="15">
        <dbReference type="Rhea" id="RHEA:78476"/>
    </physiologicalReaction>
</comment>
<evidence type="ECO:0000256" key="6">
    <source>
        <dbReference type="ARBA" id="ARBA00022553"/>
    </source>
</evidence>
<feature type="compositionally biased region" description="Polar residues" evidence="23">
    <location>
        <begin position="862"/>
        <end position="872"/>
    </location>
</feature>
<feature type="compositionally biased region" description="Basic and acidic residues" evidence="23">
    <location>
        <begin position="357"/>
        <end position="373"/>
    </location>
</feature>
<evidence type="ECO:0000256" key="19">
    <source>
        <dbReference type="ARBA" id="ARBA00057179"/>
    </source>
</evidence>
<dbReference type="PANTHER" id="PTHR14741">
    <property type="entry name" value="S-ADENOSYLMETHIONINE-DEPENDENT METHYLTRANSFERASE RELATED"/>
    <property type="match status" value="1"/>
</dbReference>
<evidence type="ECO:0000256" key="23">
    <source>
        <dbReference type="SAM" id="MobiDB-lite"/>
    </source>
</evidence>
<protein>
    <recommendedName>
        <fullName evidence="4">Trimethylguanosine synthase</fullName>
    </recommendedName>
    <alternativeName>
        <fullName evidence="18">Cap-specific guanine-N(2) methyltransferase</fullName>
    </alternativeName>
    <alternativeName>
        <fullName evidence="21">Nuclear receptor coactivator 6-interacting protein</fullName>
    </alternativeName>
    <alternativeName>
        <fullName evidence="22">PRIP-interacting protein with methyltransferase motif</fullName>
    </alternativeName>
</protein>
<evidence type="ECO:0000256" key="9">
    <source>
        <dbReference type="ARBA" id="ARBA00022691"/>
    </source>
</evidence>
<organism evidence="24 25">
    <name type="scientific">Stylophora pistillata</name>
    <name type="common">Smooth cauliflower coral</name>
    <dbReference type="NCBI Taxonomy" id="50429"/>
    <lineage>
        <taxon>Eukaryota</taxon>
        <taxon>Metazoa</taxon>
        <taxon>Cnidaria</taxon>
        <taxon>Anthozoa</taxon>
        <taxon>Hexacorallia</taxon>
        <taxon>Scleractinia</taxon>
        <taxon>Astrocoeniina</taxon>
        <taxon>Pocilloporidae</taxon>
        <taxon>Stylophora</taxon>
    </lineage>
</organism>
<evidence type="ECO:0000313" key="24">
    <source>
        <dbReference type="EMBL" id="PFX23391.1"/>
    </source>
</evidence>
<feature type="compositionally biased region" description="Polar residues" evidence="23">
    <location>
        <begin position="835"/>
        <end position="845"/>
    </location>
</feature>
<comment type="similarity">
    <text evidence="13">Belongs to the methyltransferase superfamily. Trimethylguanosine synthase family.</text>
</comment>
<keyword evidence="10" id="KW-0805">Transcription regulation</keyword>
<keyword evidence="12" id="KW-0539">Nucleus</keyword>
<comment type="function">
    <text evidence="19">Catalyzes the 2 serial methylation steps for the conversion of the 7-monomethylguanosine (m(7)G) caps of snRNAs and snoRNAs to a 2,2,7-trimethylguanosine (m(2,2,7)G) cap structure. The enzyme is specific for guanine, and N7 methylation must precede N2 methylation. Hypermethylation of the m7G cap of U snRNAs leads to their concentration in nuclear foci, their colocalization with coilin and the formation of canonical Cajal bodies (CBs). Plays a role in transcriptional regulation.</text>
</comment>
<proteinExistence type="inferred from homology"/>
<keyword evidence="7" id="KW-0489">Methyltransferase</keyword>
<evidence type="ECO:0000256" key="1">
    <source>
        <dbReference type="ARBA" id="ARBA00004408"/>
    </source>
</evidence>
<dbReference type="Gene3D" id="3.40.50.150">
    <property type="entry name" value="Vaccinia Virus protein VP39"/>
    <property type="match status" value="1"/>
</dbReference>
<sequence length="1123" mass="126213">MSTGGKFIAKLTVSFNETRPSEVVTCFCTRALQSDTDLLKYVKEQGRMLKEEQITTQVEAMHLDDVNESDEALLQELKMMKKMGLPTSFSTSLCDVSSKKEPVTYDNSKRQKKLSKSRENNALPRQKQMAKMDSERLCEVDKKTIDSALPSTRFETGDDCSGPCKPEQEAITLHDCSSLNCDSQTQRKKNLFENMDNAELSGRQIFQENSSIFMPSSDEMLEHQVSGKCTCSHDFSAEYISQGCIRKEDSVPTESILKSQVREQKTSQMLLKHLGTCTSIDSDQEVERTQTTGGNIKLAAPYVLNSRESGTAGQIQLEYQQEQALLVKGTDSHIAAIPVQITSVPKGRKSPSIGEGHNGKLESHTLDDTEEKKTLSLPTEKDISYNSGWEQYWKIYGYSLVWESWKEIYSQISDAQNNKCLKADEEARFSGEAQSDTLENTLLKGEKKSTCNYLQENVPDGDHVLDNELSLGENYIVQPLDLPSESADGNDYQIEMAHPVSREEEDTKNFKFSKESSPTWTEEVNLLWEQNYLDVYHYYYEQYHYWSSKGYSFDGHLDYSTGDPDKTITGFDEDQDCVSGLGKEVGHRFDSHLEHSTGNPVELLTSIAEHQGTVSHGSAKKPRKKKKGRHGDATHSAARPTVRGGSRVGTQQVSSETSESCDGNEPPPEERWKKLKRAHELDVEEENTLSLERAYEMMGFKVSRKLPLNASCSSALSNVPGGSAKLLVPVEDLQSNNKFLNMHQVSKVPELKGIHLRFEDEEDEDNEIHCFTREGEELSLPQAQEKAYEESEDHLALKHDQDTATGCSLDLSGQIDLNPDSSRKDNSSADLSGKYDSNVNLSGKTDFNPDLRRGSDSHIDSSGETNSNSDVGNQMMDRQVDVLDNHGNACLPSEDHRKVFLNQDTIDGITVKTNPQQDPEIAKYWAQRYRLFSRFDKGIKMDKEGWFSVTPERIAKHIAERCRCDLIVDAFCGVGGNAIQFAFTCERVIAIDIDPVKVALAHHNATVYRVADRIEFICGDYMSLIPRLTADVVFLSPPWGGPNYTSAEVFDIRTMITLDGCRLFDETKSITEKIAYFMPRNADIEQLLSLAAPNGRVEIEQNFLNKKLKTITAYYGELVEEVF</sequence>
<dbReference type="EMBL" id="LSMT01000209">
    <property type="protein sequence ID" value="PFX23391.1"/>
    <property type="molecule type" value="Genomic_DNA"/>
</dbReference>
<evidence type="ECO:0000256" key="22">
    <source>
        <dbReference type="ARBA" id="ARBA00081504"/>
    </source>
</evidence>
<evidence type="ECO:0000256" key="15">
    <source>
        <dbReference type="ARBA" id="ARBA00048740"/>
    </source>
</evidence>
<evidence type="ECO:0000256" key="17">
    <source>
        <dbReference type="ARBA" id="ARBA00049075"/>
    </source>
</evidence>
<dbReference type="InterPro" id="IPR029063">
    <property type="entry name" value="SAM-dependent_MTases_sf"/>
</dbReference>
<evidence type="ECO:0000313" key="25">
    <source>
        <dbReference type="Proteomes" id="UP000225706"/>
    </source>
</evidence>
<feature type="compositionally biased region" description="Basic residues" evidence="23">
    <location>
        <begin position="618"/>
        <end position="629"/>
    </location>
</feature>
<evidence type="ECO:0000256" key="18">
    <source>
        <dbReference type="ARBA" id="ARBA00049790"/>
    </source>
</evidence>
<evidence type="ECO:0000256" key="13">
    <source>
        <dbReference type="ARBA" id="ARBA00025783"/>
    </source>
</evidence>
<dbReference type="STRING" id="50429.A0A2B4S0H4"/>
<feature type="compositionally biased region" description="Polar residues" evidence="23">
    <location>
        <begin position="648"/>
        <end position="661"/>
    </location>
</feature>
<dbReference type="InterPro" id="IPR019012">
    <property type="entry name" value="RNA_cap_Gua-N2-MeTrfase"/>
</dbReference>
<comment type="caution">
    <text evidence="24">The sequence shown here is derived from an EMBL/GenBank/DDBJ whole genome shotgun (WGS) entry which is preliminary data.</text>
</comment>
<gene>
    <name evidence="24" type="primary">Tgs1</name>
    <name evidence="24" type="ORF">AWC38_SpisGene12082</name>
</gene>
<feature type="region of interest" description="Disordered" evidence="23">
    <location>
        <begin position="611"/>
        <end position="683"/>
    </location>
</feature>
<keyword evidence="25" id="KW-1185">Reference proteome</keyword>
<evidence type="ECO:0000256" key="10">
    <source>
        <dbReference type="ARBA" id="ARBA00023015"/>
    </source>
</evidence>
<reference evidence="25" key="1">
    <citation type="journal article" date="2017" name="bioRxiv">
        <title>Comparative analysis of the genomes of Stylophora pistillata and Acropora digitifera provides evidence for extensive differences between species of corals.</title>
        <authorList>
            <person name="Voolstra C.R."/>
            <person name="Li Y."/>
            <person name="Liew Y.J."/>
            <person name="Baumgarten S."/>
            <person name="Zoccola D."/>
            <person name="Flot J.-F."/>
            <person name="Tambutte S."/>
            <person name="Allemand D."/>
            <person name="Aranda M."/>
        </authorList>
    </citation>
    <scope>NUCLEOTIDE SEQUENCE [LARGE SCALE GENOMIC DNA]</scope>
</reference>
<dbReference type="CDD" id="cd02440">
    <property type="entry name" value="AdoMet_MTases"/>
    <property type="match status" value="1"/>
</dbReference>
<dbReference type="AlphaFoldDB" id="A0A2B4S0H4"/>
<evidence type="ECO:0000256" key="20">
    <source>
        <dbReference type="ARBA" id="ARBA00064494"/>
    </source>
</evidence>
<evidence type="ECO:0000256" key="5">
    <source>
        <dbReference type="ARBA" id="ARBA00022490"/>
    </source>
</evidence>
<evidence type="ECO:0000256" key="4">
    <source>
        <dbReference type="ARBA" id="ARBA00018517"/>
    </source>
</evidence>
<feature type="compositionally biased region" description="Basic and acidic residues" evidence="23">
    <location>
        <begin position="847"/>
        <end position="861"/>
    </location>
</feature>
<name>A0A2B4S0H4_STYPI</name>
<dbReference type="GO" id="GO:0005730">
    <property type="term" value="C:nucleolus"/>
    <property type="evidence" value="ECO:0007669"/>
    <property type="project" value="UniProtKB-SubCell"/>
</dbReference>